<protein>
    <submittedName>
        <fullName evidence="1">Uncharacterized protein</fullName>
    </submittedName>
</protein>
<dbReference type="Proteomes" id="UP001140087">
    <property type="component" value="Unassembled WGS sequence"/>
</dbReference>
<proteinExistence type="predicted"/>
<evidence type="ECO:0000313" key="1">
    <source>
        <dbReference type="EMBL" id="KAJ2801668.1"/>
    </source>
</evidence>
<reference evidence="1" key="1">
    <citation type="submission" date="2022-07" db="EMBL/GenBank/DDBJ databases">
        <title>Phylogenomic reconstructions and comparative analyses of Kickxellomycotina fungi.</title>
        <authorList>
            <person name="Reynolds N.K."/>
            <person name="Stajich J.E."/>
            <person name="Barry K."/>
            <person name="Grigoriev I.V."/>
            <person name="Crous P."/>
            <person name="Smith M.E."/>
        </authorList>
    </citation>
    <scope>NUCLEOTIDE SEQUENCE</scope>
    <source>
        <strain evidence="1">BCRC 34780</strain>
    </source>
</reference>
<gene>
    <name evidence="1" type="ORF">H4R21_002710</name>
</gene>
<name>A0ACC1L717_9FUNG</name>
<accession>A0ACC1L717</accession>
<organism evidence="1 2">
    <name type="scientific">Coemansia helicoidea</name>
    <dbReference type="NCBI Taxonomy" id="1286919"/>
    <lineage>
        <taxon>Eukaryota</taxon>
        <taxon>Fungi</taxon>
        <taxon>Fungi incertae sedis</taxon>
        <taxon>Zoopagomycota</taxon>
        <taxon>Kickxellomycotina</taxon>
        <taxon>Kickxellomycetes</taxon>
        <taxon>Kickxellales</taxon>
        <taxon>Kickxellaceae</taxon>
        <taxon>Coemansia</taxon>
    </lineage>
</organism>
<evidence type="ECO:0000313" key="2">
    <source>
        <dbReference type="Proteomes" id="UP001140087"/>
    </source>
</evidence>
<comment type="caution">
    <text evidence="1">The sequence shown here is derived from an EMBL/GenBank/DDBJ whole genome shotgun (WGS) entry which is preliminary data.</text>
</comment>
<keyword evidence="2" id="KW-1185">Reference proteome</keyword>
<dbReference type="EMBL" id="JANBUN010000735">
    <property type="protein sequence ID" value="KAJ2801668.1"/>
    <property type="molecule type" value="Genomic_DNA"/>
</dbReference>
<sequence>MYSLAALSALAALATCAHAGAAAVHSAPVQDVGTSDGRHIGTYALGAALAAVALAACSRRVREIGVFAYTCFLRPLGGHDTEQKRLDAFYAGQAKVYDATRAGLLRGRRTMLRLCAAEVQSRAPRTDGLVWVDMGGGTGWNIEQMAKVVDIARFRHIYLVDICRPLCEIATRRVKALGWTNVHVVCQDGTSFELPDEGTSRGGADLVTMSYSLSMLGNHHAAIDHISRLLRPATGVLGVVDFYVSESRRGAGSSEGGAAAPNYHCGWLARTFWQAWFELDHVHLHPSRRSYLEHVFETVKVVNARNHFIVPYLVQIPYYVWLGSAPAVVGRGPVDKPRAPSYSVGPPTPTASPWEGLQPRDGCPDTWSQSSAELTDDPCADLAGRPVRPAGWVRLPYQPARPEHAQFSTYIYGFTWEDPKTDIDVLDLQRGDSILAITSAGDNILAYAAHTEGLTVHCVDMNPCQNHLLELKLAALHTLDYGRFWSMFGTGRLPEFGTVLDMELSPQLSAAAYQYWRANAAAFGAAGAGSYVARALGHHNLYTTGFSGLALRCLRALTRVLGVHGALQRMVAAESVEAQAGVWRTQVLRKMLGQAAILLLDNRVAMWQLMGVPTNQWNMLRSEGSMSQYVRDTLDPVATGTSFARSNYFYRLVIAHEYSRRCCPDYLTEGGFARLRKTVADASRATFHIHTATIAETLWKMAPGELTKAIIMDHMDWFAPADAEAEVKALHHAIRPGGFVLWRSAARIPWYVANFEANGFRVEPLAVRQPNSQIALDRVNMYASFYRATKL</sequence>